<dbReference type="Proteomes" id="UP000606499">
    <property type="component" value="Unassembled WGS sequence"/>
</dbReference>
<dbReference type="InterPro" id="IPR005064">
    <property type="entry name" value="BUG"/>
</dbReference>
<keyword evidence="4" id="KW-1185">Reference proteome</keyword>
<dbReference type="SUPFAM" id="SSF53850">
    <property type="entry name" value="Periplasmic binding protein-like II"/>
    <property type="match status" value="1"/>
</dbReference>
<dbReference type="RefSeq" id="WP_107630731.1">
    <property type="nucleotide sequence ID" value="NZ_JACOPL010000004.1"/>
</dbReference>
<protein>
    <submittedName>
        <fullName evidence="3">Tripartite tricarboxylate transporter substrate binding protein</fullName>
    </submittedName>
</protein>
<gene>
    <name evidence="3" type="ORF">H8S45_06185</name>
</gene>
<organism evidence="3 4">
    <name type="scientific">Agathobaculum faecis</name>
    <dbReference type="NCBI Taxonomy" id="2763013"/>
    <lineage>
        <taxon>Bacteria</taxon>
        <taxon>Bacillati</taxon>
        <taxon>Bacillota</taxon>
        <taxon>Clostridia</taxon>
        <taxon>Eubacteriales</taxon>
        <taxon>Butyricicoccaceae</taxon>
        <taxon>Agathobaculum</taxon>
    </lineage>
</organism>
<dbReference type="CDD" id="cd07012">
    <property type="entry name" value="PBP2_Bug_TTT"/>
    <property type="match status" value="1"/>
</dbReference>
<evidence type="ECO:0000313" key="4">
    <source>
        <dbReference type="Proteomes" id="UP000606499"/>
    </source>
</evidence>
<dbReference type="Gene3D" id="3.40.190.150">
    <property type="entry name" value="Bordetella uptake gene, domain 1"/>
    <property type="match status" value="1"/>
</dbReference>
<comment type="caution">
    <text evidence="3">The sequence shown here is derived from an EMBL/GenBank/DDBJ whole genome shotgun (WGS) entry which is preliminary data.</text>
</comment>
<dbReference type="PROSITE" id="PS51257">
    <property type="entry name" value="PROKAR_LIPOPROTEIN"/>
    <property type="match status" value="1"/>
</dbReference>
<evidence type="ECO:0000256" key="2">
    <source>
        <dbReference type="SAM" id="SignalP"/>
    </source>
</evidence>
<accession>A0A923LTI8</accession>
<dbReference type="EMBL" id="JACOPL010000004">
    <property type="protein sequence ID" value="MBC5725045.1"/>
    <property type="molecule type" value="Genomic_DNA"/>
</dbReference>
<proteinExistence type="inferred from homology"/>
<reference evidence="3" key="1">
    <citation type="submission" date="2020-08" db="EMBL/GenBank/DDBJ databases">
        <title>Genome public.</title>
        <authorList>
            <person name="Liu C."/>
            <person name="Sun Q."/>
        </authorList>
    </citation>
    <scope>NUCLEOTIDE SEQUENCE</scope>
    <source>
        <strain evidence="3">NSJ-28</strain>
    </source>
</reference>
<comment type="similarity">
    <text evidence="1">Belongs to the UPF0065 (bug) family.</text>
</comment>
<dbReference type="PANTHER" id="PTHR42928:SF5">
    <property type="entry name" value="BLR1237 PROTEIN"/>
    <property type="match status" value="1"/>
</dbReference>
<dbReference type="PANTHER" id="PTHR42928">
    <property type="entry name" value="TRICARBOXYLATE-BINDING PROTEIN"/>
    <property type="match status" value="1"/>
</dbReference>
<evidence type="ECO:0000256" key="1">
    <source>
        <dbReference type="ARBA" id="ARBA00006987"/>
    </source>
</evidence>
<dbReference type="AlphaFoldDB" id="A0A923LTI8"/>
<name>A0A923LTI8_9FIRM</name>
<dbReference type="InterPro" id="IPR042100">
    <property type="entry name" value="Bug_dom1"/>
</dbReference>
<feature type="chain" id="PRO_5039370005" evidence="2">
    <location>
        <begin position="19"/>
        <end position="322"/>
    </location>
</feature>
<dbReference type="PIRSF" id="PIRSF017082">
    <property type="entry name" value="YflP"/>
    <property type="match status" value="1"/>
</dbReference>
<evidence type="ECO:0000313" key="3">
    <source>
        <dbReference type="EMBL" id="MBC5725045.1"/>
    </source>
</evidence>
<feature type="signal peptide" evidence="2">
    <location>
        <begin position="1"/>
        <end position="18"/>
    </location>
</feature>
<sequence>MKLRKIIAMLTATAMAAAALTGCGGSKEYPSQNISVICPYSAGGTTDLCVRGMTESIPDGVLPSGVNITVNNVTGGAGLVGANQFRNSSSDGYTLGIVNCDLVLSKVNGNTDISYDEFTPLACLMKQPNLILVSADAPYDTFEEFVEYAKAHPGEVKVGNTGEGTLTKLSAQSFEQALGLEFTYVNYDGDTNSITGVVAGEVDMTCCSAAPAIGQLTAGTIKALAITDNERTEMFPDVPAMGELYDELKDIRILTWVYLAIKNDAPEEVVTYLQDAFAQASATEEFEETLAAFSIMPAEFEGTDGALQFMQEQYEFYDSLIN</sequence>
<keyword evidence="2" id="KW-0732">Signal</keyword>
<dbReference type="Gene3D" id="3.40.190.10">
    <property type="entry name" value="Periplasmic binding protein-like II"/>
    <property type="match status" value="1"/>
</dbReference>
<dbReference type="Pfam" id="PF03401">
    <property type="entry name" value="TctC"/>
    <property type="match status" value="1"/>
</dbReference>